<sequence>MKWNWITNAVLLFVGLLPVLTGATSNQIDQSGPGLAFVGATVHTVSGQTIPNATLLIRGKLVEDVGTGIEIPDDYCIVKLSPQAKIYPGLIDADSDIGRIEIGSVRGTVDSSEVDDIHPDVMTERSINADSEHIKVTRSNGVLLSNSVPRGGVIAGASALLQHKGWNWQDMVVKSPVGLHVFWPQMTVKTEKPDDPYEELKSPEDQLKERDEKLELLQEAFDESKAYLTAQQDHQKSTFLKVDPRWLAMKPVFDKKIPLIIHAKTVKQIKASLQFTQERNLDFVLAGGADAWRMTSALKSRDISVILEGILGMPHRDWEPYDVTYTNATRLFKAGIRFCISNGGGASNNRNLPYHAAKAVAFGLPKEEAVRSITLSAAEILQVSDRYGSIEKGKEATFIITDGDILDIRSHVIKAFIAGQEIDLDDRHKRLYERYRKR</sequence>
<reference evidence="3 4" key="1">
    <citation type="submission" date="2024-09" db="EMBL/GenBank/DDBJ databases">
        <title>Laminarin stimulates single cell rates of sulfate reduction while oxygen inhibits transcriptomic activity in coastal marine sediment.</title>
        <authorList>
            <person name="Lindsay M."/>
            <person name="Orcutt B."/>
            <person name="Emerson D."/>
            <person name="Stepanauskas R."/>
            <person name="D'Angelo T."/>
        </authorList>
    </citation>
    <scope>NUCLEOTIDE SEQUENCE [LARGE SCALE GENOMIC DNA]</scope>
    <source>
        <strain evidence="3">SAG AM-311-K15</strain>
    </source>
</reference>
<evidence type="ECO:0000313" key="4">
    <source>
        <dbReference type="Proteomes" id="UP001594351"/>
    </source>
</evidence>
<feature type="domain" description="Amidohydrolase-related" evidence="2">
    <location>
        <begin position="327"/>
        <end position="409"/>
    </location>
</feature>
<accession>A0ABV6Z124</accession>
<dbReference type="PANTHER" id="PTHR43135:SF3">
    <property type="entry name" value="ALPHA-D-RIBOSE 1-METHYLPHOSPHONATE 5-TRIPHOSPHATE DIPHOSPHATASE"/>
    <property type="match status" value="1"/>
</dbReference>
<dbReference type="InterPro" id="IPR032466">
    <property type="entry name" value="Metal_Hydrolase"/>
</dbReference>
<evidence type="ECO:0000313" key="3">
    <source>
        <dbReference type="EMBL" id="MFC1852145.1"/>
    </source>
</evidence>
<dbReference type="SUPFAM" id="SSF51338">
    <property type="entry name" value="Composite domain of metallo-dependent hydrolases"/>
    <property type="match status" value="1"/>
</dbReference>
<dbReference type="PANTHER" id="PTHR43135">
    <property type="entry name" value="ALPHA-D-RIBOSE 1-METHYLPHOSPHONATE 5-TRIPHOSPHATE DIPHOSPHATASE"/>
    <property type="match status" value="1"/>
</dbReference>
<name>A0ABV6Z124_UNCC1</name>
<gene>
    <name evidence="3" type="ORF">ACFL27_18275</name>
</gene>
<feature type="chain" id="PRO_5045258427" evidence="1">
    <location>
        <begin position="24"/>
        <end position="438"/>
    </location>
</feature>
<dbReference type="EMBL" id="JBHPBY010000272">
    <property type="protein sequence ID" value="MFC1852145.1"/>
    <property type="molecule type" value="Genomic_DNA"/>
</dbReference>
<keyword evidence="1" id="KW-0732">Signal</keyword>
<organism evidence="3 4">
    <name type="scientific">candidate division CSSED10-310 bacterium</name>
    <dbReference type="NCBI Taxonomy" id="2855610"/>
    <lineage>
        <taxon>Bacteria</taxon>
        <taxon>Bacteria division CSSED10-310</taxon>
    </lineage>
</organism>
<proteinExistence type="predicted"/>
<dbReference type="Gene3D" id="3.20.20.140">
    <property type="entry name" value="Metal-dependent hydrolases"/>
    <property type="match status" value="1"/>
</dbReference>
<evidence type="ECO:0000256" key="1">
    <source>
        <dbReference type="SAM" id="SignalP"/>
    </source>
</evidence>
<dbReference type="SUPFAM" id="SSF51556">
    <property type="entry name" value="Metallo-dependent hydrolases"/>
    <property type="match status" value="1"/>
</dbReference>
<dbReference type="Pfam" id="PF01979">
    <property type="entry name" value="Amidohydro_1"/>
    <property type="match status" value="1"/>
</dbReference>
<dbReference type="InterPro" id="IPR051781">
    <property type="entry name" value="Metallo-dep_Hydrolase"/>
</dbReference>
<protein>
    <submittedName>
        <fullName evidence="3">Amidohydrolase family protein</fullName>
    </submittedName>
</protein>
<comment type="caution">
    <text evidence="3">The sequence shown here is derived from an EMBL/GenBank/DDBJ whole genome shotgun (WGS) entry which is preliminary data.</text>
</comment>
<dbReference type="Proteomes" id="UP001594351">
    <property type="component" value="Unassembled WGS sequence"/>
</dbReference>
<feature type="signal peptide" evidence="1">
    <location>
        <begin position="1"/>
        <end position="23"/>
    </location>
</feature>
<dbReference type="InterPro" id="IPR006680">
    <property type="entry name" value="Amidohydro-rel"/>
</dbReference>
<keyword evidence="4" id="KW-1185">Reference proteome</keyword>
<dbReference type="InterPro" id="IPR011059">
    <property type="entry name" value="Metal-dep_hydrolase_composite"/>
</dbReference>
<evidence type="ECO:0000259" key="2">
    <source>
        <dbReference type="Pfam" id="PF01979"/>
    </source>
</evidence>